<dbReference type="Pfam" id="PF16010">
    <property type="entry name" value="CDH-cyt"/>
    <property type="match status" value="1"/>
</dbReference>
<evidence type="ECO:0000259" key="1">
    <source>
        <dbReference type="SMART" id="SM00664"/>
    </source>
</evidence>
<dbReference type="EMBL" id="MCFA01000070">
    <property type="protein sequence ID" value="ORY10677.1"/>
    <property type="molecule type" value="Genomic_DNA"/>
</dbReference>
<comment type="caution">
    <text evidence="2">The sequence shown here is derived from an EMBL/GenBank/DDBJ whole genome shotgun (WGS) entry which is preliminary data.</text>
</comment>
<proteinExistence type="predicted"/>
<feature type="domain" description="DOMON" evidence="1">
    <location>
        <begin position="56"/>
        <end position="149"/>
    </location>
</feature>
<dbReference type="SMART" id="SM00664">
    <property type="entry name" value="DoH"/>
    <property type="match status" value="1"/>
</dbReference>
<dbReference type="CDD" id="cd09630">
    <property type="entry name" value="CDH_like_cytochrome"/>
    <property type="match status" value="1"/>
</dbReference>
<feature type="non-terminal residue" evidence="2">
    <location>
        <position position="1"/>
    </location>
</feature>
<sequence length="193" mass="20436">AVAIYDSETGFTFSQFSAAYSLSASITYRIAVPSSATSNSPFDIVLQVIAPKAVGWVGLAWGGNMVKNPLTVTWANGNTPVISSRWAPGHSMPTAYDDATFKTFKTGTKSNGTHWQFTAKCTGCTSWLGASGNTTLTAQGSNRLAFAYSGTKPSSPSQTTSTISVHDVHNYWSHDFSAGANANFDALVTKNSK</sequence>
<organism evidence="2 3">
    <name type="scientific">Clohesyomyces aquaticus</name>
    <dbReference type="NCBI Taxonomy" id="1231657"/>
    <lineage>
        <taxon>Eukaryota</taxon>
        <taxon>Fungi</taxon>
        <taxon>Dikarya</taxon>
        <taxon>Ascomycota</taxon>
        <taxon>Pezizomycotina</taxon>
        <taxon>Dothideomycetes</taxon>
        <taxon>Pleosporomycetidae</taxon>
        <taxon>Pleosporales</taxon>
        <taxon>Lindgomycetaceae</taxon>
        <taxon>Clohesyomyces</taxon>
    </lineage>
</organism>
<dbReference type="AlphaFoldDB" id="A0A1Y1ZKX2"/>
<accession>A0A1Y1ZKX2</accession>
<dbReference type="SUPFAM" id="SSF49344">
    <property type="entry name" value="CBD9-like"/>
    <property type="match status" value="1"/>
</dbReference>
<dbReference type="InterPro" id="IPR015920">
    <property type="entry name" value="Cellobiose_DH-like_cyt"/>
</dbReference>
<dbReference type="Gene3D" id="2.60.40.1210">
    <property type="entry name" value="Cellobiose dehydrogenase, cytochrome domain"/>
    <property type="match status" value="1"/>
</dbReference>
<dbReference type="PANTHER" id="PTHR47797">
    <property type="entry name" value="DEHYDROGENASE, PUTATIVE (AFU_ORTHOLOGUE AFUA_8G05805)-RELATED"/>
    <property type="match status" value="1"/>
</dbReference>
<dbReference type="OrthoDB" id="413885at2759"/>
<evidence type="ECO:0000313" key="2">
    <source>
        <dbReference type="EMBL" id="ORY10677.1"/>
    </source>
</evidence>
<gene>
    <name evidence="2" type="ORF">BCR34DRAFT_485303</name>
</gene>
<reference evidence="2 3" key="1">
    <citation type="submission" date="2016-07" db="EMBL/GenBank/DDBJ databases">
        <title>Pervasive Adenine N6-methylation of Active Genes in Fungi.</title>
        <authorList>
            <consortium name="DOE Joint Genome Institute"/>
            <person name="Mondo S.J."/>
            <person name="Dannebaum R.O."/>
            <person name="Kuo R.C."/>
            <person name="Labutti K."/>
            <person name="Haridas S."/>
            <person name="Kuo A."/>
            <person name="Salamov A."/>
            <person name="Ahrendt S.R."/>
            <person name="Lipzen A."/>
            <person name="Sullivan W."/>
            <person name="Andreopoulos W.B."/>
            <person name="Clum A."/>
            <person name="Lindquist E."/>
            <person name="Daum C."/>
            <person name="Ramamoorthy G.K."/>
            <person name="Gryganskyi A."/>
            <person name="Culley D."/>
            <person name="Magnuson J.K."/>
            <person name="James T.Y."/>
            <person name="O'Malley M.A."/>
            <person name="Stajich J.E."/>
            <person name="Spatafora J.W."/>
            <person name="Visel A."/>
            <person name="Grigoriev I.V."/>
        </authorList>
    </citation>
    <scope>NUCLEOTIDE SEQUENCE [LARGE SCALE GENOMIC DNA]</scope>
    <source>
        <strain evidence="2 3">CBS 115471</strain>
    </source>
</reference>
<evidence type="ECO:0000313" key="3">
    <source>
        <dbReference type="Proteomes" id="UP000193144"/>
    </source>
</evidence>
<dbReference type="InterPro" id="IPR005018">
    <property type="entry name" value="DOMON_domain"/>
</dbReference>
<dbReference type="PANTHER" id="PTHR47797:SF5">
    <property type="entry name" value="CELLOBIOSE DEHYDROGENASE CYTOCHROME DOMAIN-CONTAINING PROTEIN"/>
    <property type="match status" value="1"/>
</dbReference>
<keyword evidence="3" id="KW-1185">Reference proteome</keyword>
<dbReference type="Proteomes" id="UP000193144">
    <property type="component" value="Unassembled WGS sequence"/>
</dbReference>
<name>A0A1Y1ZKX2_9PLEO</name>
<protein>
    <recommendedName>
        <fullName evidence="1">DOMON domain-containing protein</fullName>
    </recommendedName>
</protein>